<name>A0A521DBC3_9RHOB</name>
<feature type="region of interest" description="Disordered" evidence="1">
    <location>
        <begin position="1"/>
        <end position="30"/>
    </location>
</feature>
<dbReference type="AlphaFoldDB" id="A0A521DBC3"/>
<evidence type="ECO:0000313" key="2">
    <source>
        <dbReference type="EMBL" id="SMO68912.1"/>
    </source>
</evidence>
<dbReference type="Proteomes" id="UP000316030">
    <property type="component" value="Unassembled WGS sequence"/>
</dbReference>
<protein>
    <submittedName>
        <fullName evidence="2">Uncharacterized protein</fullName>
    </submittedName>
</protein>
<accession>A0A521DBC3</accession>
<gene>
    <name evidence="2" type="ORF">SAMN06265173_1109</name>
</gene>
<dbReference type="EMBL" id="FXTO01000010">
    <property type="protein sequence ID" value="SMO68912.1"/>
    <property type="molecule type" value="Genomic_DNA"/>
</dbReference>
<organism evidence="2 3">
    <name type="scientific">Thalassovita litoralis</name>
    <dbReference type="NCBI Taxonomy" id="1010611"/>
    <lineage>
        <taxon>Bacteria</taxon>
        <taxon>Pseudomonadati</taxon>
        <taxon>Pseudomonadota</taxon>
        <taxon>Alphaproteobacteria</taxon>
        <taxon>Rhodobacterales</taxon>
        <taxon>Roseobacteraceae</taxon>
        <taxon>Thalassovita</taxon>
    </lineage>
</organism>
<keyword evidence="3" id="KW-1185">Reference proteome</keyword>
<proteinExistence type="predicted"/>
<dbReference type="RefSeq" id="WP_142493187.1">
    <property type="nucleotide sequence ID" value="NZ_FXTO01000010.1"/>
</dbReference>
<evidence type="ECO:0000313" key="3">
    <source>
        <dbReference type="Proteomes" id="UP000316030"/>
    </source>
</evidence>
<sequence length="110" mass="11693">MVSDRPMDSGDGTVACNGGGGQGADVPELPFGRTPWQMHMGLPVKMLDVNLSSPGALDNYQWADIPMADDTGWGAAPDPEIIGFGGPGTSEIPGENWRDNCMKAVNYTYF</sequence>
<evidence type="ECO:0000256" key="1">
    <source>
        <dbReference type="SAM" id="MobiDB-lite"/>
    </source>
</evidence>
<reference evidence="2 3" key="1">
    <citation type="submission" date="2017-05" db="EMBL/GenBank/DDBJ databases">
        <authorList>
            <person name="Varghese N."/>
            <person name="Submissions S."/>
        </authorList>
    </citation>
    <scope>NUCLEOTIDE SEQUENCE [LARGE SCALE GENOMIC DNA]</scope>
    <source>
        <strain evidence="2 3">DSM 29506</strain>
    </source>
</reference>